<reference evidence="1" key="1">
    <citation type="submission" date="2023-01" db="EMBL/GenBank/DDBJ databases">
        <title>The growth and conidiation of Purpureocillium lavendulum are regulated by nitrogen source and histone H3K14 acetylation.</title>
        <authorList>
            <person name="Tang P."/>
            <person name="Han J."/>
            <person name="Zhang C."/>
            <person name="Tang P."/>
            <person name="Qi F."/>
            <person name="Zhang K."/>
            <person name="Liang L."/>
        </authorList>
    </citation>
    <scope>NUCLEOTIDE SEQUENCE</scope>
    <source>
        <strain evidence="1">YMF1.00683</strain>
    </source>
</reference>
<accession>A0AB34FF14</accession>
<comment type="caution">
    <text evidence="1">The sequence shown here is derived from an EMBL/GenBank/DDBJ whole genome shotgun (WGS) entry which is preliminary data.</text>
</comment>
<keyword evidence="1" id="KW-0808">Transferase</keyword>
<dbReference type="EMBL" id="JAQHRD010000011">
    <property type="protein sequence ID" value="KAJ6437647.1"/>
    <property type="molecule type" value="Genomic_DNA"/>
</dbReference>
<gene>
    <name evidence="1" type="ORF">O9K51_09854</name>
</gene>
<name>A0AB34FF14_9HYPO</name>
<keyword evidence="1" id="KW-0695">RNA-directed DNA polymerase</keyword>
<proteinExistence type="predicted"/>
<keyword evidence="2" id="KW-1185">Reference proteome</keyword>
<evidence type="ECO:0000313" key="1">
    <source>
        <dbReference type="EMBL" id="KAJ6437647.1"/>
    </source>
</evidence>
<keyword evidence="1" id="KW-0548">Nucleotidyltransferase</keyword>
<dbReference type="Proteomes" id="UP001163105">
    <property type="component" value="Unassembled WGS sequence"/>
</dbReference>
<dbReference type="AlphaFoldDB" id="A0AB34FF14"/>
<protein>
    <submittedName>
        <fullName evidence="1">Reverse transcriptase</fullName>
    </submittedName>
</protein>
<sequence length="146" mass="16144">MKTWWRPFGYIPTSAENKLLQKAKAQAGDATKKGASPPLKSPRMRSMTLGVARSVFCTVRDIPNDIGKFSKKVDAAFPGKQTLQVYDGLSWKEANVLAQLRTGMLRLNGYLNKIAAAPSQPCSCGYANETVEHFPVPLRNMDRTAR</sequence>
<organism evidence="1 2">
    <name type="scientific">Purpureocillium lavendulum</name>
    <dbReference type="NCBI Taxonomy" id="1247861"/>
    <lineage>
        <taxon>Eukaryota</taxon>
        <taxon>Fungi</taxon>
        <taxon>Dikarya</taxon>
        <taxon>Ascomycota</taxon>
        <taxon>Pezizomycotina</taxon>
        <taxon>Sordariomycetes</taxon>
        <taxon>Hypocreomycetidae</taxon>
        <taxon>Hypocreales</taxon>
        <taxon>Ophiocordycipitaceae</taxon>
        <taxon>Purpureocillium</taxon>
    </lineage>
</organism>
<dbReference type="GO" id="GO:0003964">
    <property type="term" value="F:RNA-directed DNA polymerase activity"/>
    <property type="evidence" value="ECO:0007669"/>
    <property type="project" value="UniProtKB-KW"/>
</dbReference>
<evidence type="ECO:0000313" key="2">
    <source>
        <dbReference type="Proteomes" id="UP001163105"/>
    </source>
</evidence>